<keyword evidence="2" id="KW-1133">Transmembrane helix</keyword>
<protein>
    <submittedName>
        <fullName evidence="3">Type IV secretion system protein</fullName>
    </submittedName>
</protein>
<feature type="transmembrane region" description="Helical" evidence="2">
    <location>
        <begin position="225"/>
        <end position="246"/>
    </location>
</feature>
<sequence>MEDEECQFWDAGCKIKEGTSDWVGSVAGDALENLGVAITESLSQIVTTLSTFWVDMPTSNLTTTDGVSGSPTVSFLQDGLWYWTAALAVVAVIVGGTRMMWEQRGEPVRDLLRSLMTLTLVSGMGLAVIALLIVASDGFSSWIIDQSTDGNGFAPAIQAMILSGEGEIAIFMVIILGLVGIITSVIQIVLMVVRSGMLVILAGILPTTAAFTNTEMGKQWFQKTVGWTLAFILYKPAAAIVYATAFRLVDTDLANANVLLNTITGVALMIVALLALPALLRFVTPVVGAIASGGGGGGMAAGALGAAATAAMPSGARSTGAAGRGGGAAAPTPASSSSGGKSSSGGDSGGKSSSSPSGSSVTGSSSSGAAPTAGSGGKGTQGAAGTGTPGPSGAPGGAVPAMAGAGVSGAGASAGGAGVASGAAAGARVGAVAGPVGAAAGAAISTASKGAQAVKQVSDEAAGDGPSGSNG</sequence>
<feature type="compositionally biased region" description="Gly residues" evidence="1">
    <location>
        <begin position="406"/>
        <end position="419"/>
    </location>
</feature>
<organism evidence="3 4">
    <name type="scientific">Arthrobacter bussei</name>
    <dbReference type="NCBI Taxonomy" id="2594179"/>
    <lineage>
        <taxon>Bacteria</taxon>
        <taxon>Bacillati</taxon>
        <taxon>Actinomycetota</taxon>
        <taxon>Actinomycetes</taxon>
        <taxon>Micrococcales</taxon>
        <taxon>Micrococcaceae</taxon>
        <taxon>Arthrobacter</taxon>
    </lineage>
</organism>
<evidence type="ECO:0000256" key="1">
    <source>
        <dbReference type="SAM" id="MobiDB-lite"/>
    </source>
</evidence>
<reference evidence="4" key="1">
    <citation type="submission" date="2019-07" db="EMBL/GenBank/DDBJ databases">
        <title>Arthrobacter KR32 sp. nov., isolated from mountain cheese made of cows milk.</title>
        <authorList>
            <person name="Flegler A."/>
        </authorList>
    </citation>
    <scope>NUCLEOTIDE SEQUENCE [LARGE SCALE GENOMIC DNA]</scope>
    <source>
        <strain evidence="4">KR32</strain>
    </source>
</reference>
<name>A0A7X1NST4_9MICC</name>
<feature type="region of interest" description="Disordered" evidence="1">
    <location>
        <begin position="444"/>
        <end position="471"/>
    </location>
</feature>
<feature type="transmembrane region" description="Helical" evidence="2">
    <location>
        <begin position="286"/>
        <end position="308"/>
    </location>
</feature>
<dbReference type="AlphaFoldDB" id="A0A7X1NST4"/>
<feature type="transmembrane region" description="Helical" evidence="2">
    <location>
        <begin position="80"/>
        <end position="99"/>
    </location>
</feature>
<feature type="transmembrane region" description="Helical" evidence="2">
    <location>
        <begin position="258"/>
        <end position="280"/>
    </location>
</feature>
<keyword evidence="4" id="KW-1185">Reference proteome</keyword>
<feature type="region of interest" description="Disordered" evidence="1">
    <location>
        <begin position="315"/>
        <end position="426"/>
    </location>
</feature>
<proteinExistence type="predicted"/>
<comment type="caution">
    <text evidence="3">The sequence shown here is derived from an EMBL/GenBank/DDBJ whole genome shotgun (WGS) entry which is preliminary data.</text>
</comment>
<evidence type="ECO:0000256" key="2">
    <source>
        <dbReference type="SAM" id="Phobius"/>
    </source>
</evidence>
<feature type="compositionally biased region" description="Gly residues" evidence="1">
    <location>
        <begin position="374"/>
        <end position="396"/>
    </location>
</feature>
<dbReference type="EMBL" id="VJXX01000008">
    <property type="protein sequence ID" value="MPY12274.1"/>
    <property type="molecule type" value="Genomic_DNA"/>
</dbReference>
<feature type="transmembrane region" description="Helical" evidence="2">
    <location>
        <begin position="168"/>
        <end position="190"/>
    </location>
</feature>
<keyword evidence="2" id="KW-0472">Membrane</keyword>
<evidence type="ECO:0000313" key="4">
    <source>
        <dbReference type="Proteomes" id="UP000326464"/>
    </source>
</evidence>
<keyword evidence="2" id="KW-0812">Transmembrane</keyword>
<gene>
    <name evidence="3" type="ORF">FNH21_16400</name>
</gene>
<dbReference type="OrthoDB" id="3694109at2"/>
<dbReference type="RefSeq" id="WP_152817134.1">
    <property type="nucleotide sequence ID" value="NZ_VJXX01000008.1"/>
</dbReference>
<dbReference type="Pfam" id="PF19590">
    <property type="entry name" value="TrbL_3"/>
    <property type="match status" value="1"/>
</dbReference>
<accession>A0A7X1NST4</accession>
<dbReference type="Proteomes" id="UP000326464">
    <property type="component" value="Unassembled WGS sequence"/>
</dbReference>
<feature type="transmembrane region" description="Helical" evidence="2">
    <location>
        <begin position="111"/>
        <end position="135"/>
    </location>
</feature>
<feature type="compositionally biased region" description="Low complexity" evidence="1">
    <location>
        <begin position="350"/>
        <end position="373"/>
    </location>
</feature>
<evidence type="ECO:0000313" key="3">
    <source>
        <dbReference type="EMBL" id="MPY12274.1"/>
    </source>
</evidence>
<dbReference type="InterPro" id="IPR045782">
    <property type="entry name" value="TrbL_3"/>
</dbReference>
<feature type="transmembrane region" description="Helical" evidence="2">
    <location>
        <begin position="197"/>
        <end position="213"/>
    </location>
</feature>
<feature type="compositionally biased region" description="Low complexity" evidence="1">
    <location>
        <begin position="329"/>
        <end position="341"/>
    </location>
</feature>